<dbReference type="PROSITE" id="PS00108">
    <property type="entry name" value="PROTEIN_KINASE_ST"/>
    <property type="match status" value="1"/>
</dbReference>
<sequence length="997" mass="112135">MEIRVSFAWDTSIRDVIVESDSKIVADTLLGLCFISISCGSPENSSFSEATTGINYISDAAFIDTGIGENISTVYMAALQQAAWDLRSFPQGIRNCYSINIMQGTKYLIRGTFFYGNYDGLSKLPQFDLHLGVNKWDTVKIENVSVGVIKELIHVPSQNYLQVCLVNTGLGMPFISAIELRPLNNKTYVTISGSLALFSRYDLGSLSRTVYRYPVDVYDRIWYPHFANEWKSLNTTLTIDSQSNNYYQPASIVMGTAVTPINVTAPLDMYWDSESATSEYYIYMHFAEVEQLKPNQSRSINITLNGNYWWSISSPLYLYTTTVCSQSALEIAETYNFKLFKTEDSTLPPIINAIEIYSVRNLSQPGTNKQDVDAITNIKSTYELKINWEGDPCLPQAYSWAGLHCSYDSINPPRITSLNLSASGLTGVISADISNLMMLQYLDLSDNSLTGSIPKFLSQLQYLRVLNLERNQLTGSVPADLIERSKNGTLLLRVYENSNLCGSGSCKKKNNIVIPTSVILLFIVAAVMWGLWRYLKYKNKVETKSNIQTKSLESIESMQRLFTYADLVRITNNFETVLGKGGSGQVYQGCIDDTQVAVKVLSLSSVQGYQQFQAEVKLLMRVHHRNLTTLIGYCYEGTSMGLVYEYMANGDLEAHLSGKNTNILGWEARLNIAMEAAQGLEYLHNGCKPPIIHRDVKTTNILLNENFNAKLADFGLSKIFPTDGTHVSMLSVAGTLGYLDPEYSISYRLTEKSDVYGFGVVLLEIITSRPAIERSYENTHISQWVRMMLDRGDIQNIVDPRLGGDFNVNSAWKAVEIAMACVSTTSSNRPPMSEVVVRLKECLTSEIIKRENFEVESNYSVDIVNMTMIKESNPLARVYVLFICFKYYEHAFTCSYIDAIGAVMWRVRLKAFLKSIDERVWNSVEYGWEKPTTPVSEWETSQKEPASFNSKAMNAISNAVSMEEFKKILNVEIARTAWNILQTVHEGTKAVKINKLQ</sequence>
<dbReference type="SMART" id="SM00220">
    <property type="entry name" value="S_TKc"/>
    <property type="match status" value="1"/>
</dbReference>
<keyword evidence="14 19" id="KW-0472">Membrane</keyword>
<evidence type="ECO:0000256" key="5">
    <source>
        <dbReference type="ARBA" id="ARBA00022614"/>
    </source>
</evidence>
<dbReference type="InterPro" id="IPR008271">
    <property type="entry name" value="Ser/Thr_kinase_AS"/>
</dbReference>
<dbReference type="InterPro" id="IPR017441">
    <property type="entry name" value="Protein_kinase_ATP_BS"/>
</dbReference>
<evidence type="ECO:0000256" key="8">
    <source>
        <dbReference type="ARBA" id="ARBA00022729"/>
    </source>
</evidence>
<dbReference type="PROSITE" id="PS00107">
    <property type="entry name" value="PROTEIN_KINASE_ATP"/>
    <property type="match status" value="1"/>
</dbReference>
<dbReference type="Pfam" id="PF12819">
    <property type="entry name" value="Malectin_like"/>
    <property type="match status" value="1"/>
</dbReference>
<dbReference type="Pfam" id="PF13855">
    <property type="entry name" value="LRR_8"/>
    <property type="match status" value="1"/>
</dbReference>
<evidence type="ECO:0000313" key="21">
    <source>
        <dbReference type="EMBL" id="KAK4590901.1"/>
    </source>
</evidence>
<dbReference type="InterPro" id="IPR011009">
    <property type="entry name" value="Kinase-like_dom_sf"/>
</dbReference>
<evidence type="ECO:0000259" key="20">
    <source>
        <dbReference type="PROSITE" id="PS50011"/>
    </source>
</evidence>
<dbReference type="InterPro" id="IPR032675">
    <property type="entry name" value="LRR_dom_sf"/>
</dbReference>
<name>A0AAN7FGP4_QUERU</name>
<dbReference type="InterPro" id="IPR001611">
    <property type="entry name" value="Leu-rich_rpt"/>
</dbReference>
<dbReference type="EC" id="2.7.11.1" evidence="2"/>
<keyword evidence="5" id="KW-0433">Leucine-rich repeat</keyword>
<organism evidence="21 22">
    <name type="scientific">Quercus rubra</name>
    <name type="common">Northern red oak</name>
    <name type="synonym">Quercus borealis</name>
    <dbReference type="NCBI Taxonomy" id="3512"/>
    <lineage>
        <taxon>Eukaryota</taxon>
        <taxon>Viridiplantae</taxon>
        <taxon>Streptophyta</taxon>
        <taxon>Embryophyta</taxon>
        <taxon>Tracheophyta</taxon>
        <taxon>Spermatophyta</taxon>
        <taxon>Magnoliopsida</taxon>
        <taxon>eudicotyledons</taxon>
        <taxon>Gunneridae</taxon>
        <taxon>Pentapetalae</taxon>
        <taxon>rosids</taxon>
        <taxon>fabids</taxon>
        <taxon>Fagales</taxon>
        <taxon>Fagaceae</taxon>
        <taxon>Quercus</taxon>
    </lineage>
</organism>
<comment type="catalytic activity">
    <reaction evidence="17">
        <text>L-seryl-[protein] + ATP = O-phospho-L-seryl-[protein] + ADP + H(+)</text>
        <dbReference type="Rhea" id="RHEA:17989"/>
        <dbReference type="Rhea" id="RHEA-COMP:9863"/>
        <dbReference type="Rhea" id="RHEA-COMP:11604"/>
        <dbReference type="ChEBI" id="CHEBI:15378"/>
        <dbReference type="ChEBI" id="CHEBI:29999"/>
        <dbReference type="ChEBI" id="CHEBI:30616"/>
        <dbReference type="ChEBI" id="CHEBI:83421"/>
        <dbReference type="ChEBI" id="CHEBI:456216"/>
        <dbReference type="EC" id="2.7.11.1"/>
    </reaction>
</comment>
<dbReference type="Proteomes" id="UP001324115">
    <property type="component" value="Unassembled WGS sequence"/>
</dbReference>
<dbReference type="InterPro" id="IPR024788">
    <property type="entry name" value="Malectin-like_Carb-bd_dom"/>
</dbReference>
<dbReference type="PROSITE" id="PS51450">
    <property type="entry name" value="LRR"/>
    <property type="match status" value="1"/>
</dbReference>
<dbReference type="GO" id="GO:0005524">
    <property type="term" value="F:ATP binding"/>
    <property type="evidence" value="ECO:0007669"/>
    <property type="project" value="UniProtKB-UniRule"/>
</dbReference>
<evidence type="ECO:0000256" key="10">
    <source>
        <dbReference type="ARBA" id="ARBA00022741"/>
    </source>
</evidence>
<keyword evidence="3" id="KW-0723">Serine/threonine-protein kinase</keyword>
<evidence type="ECO:0000256" key="11">
    <source>
        <dbReference type="ARBA" id="ARBA00022777"/>
    </source>
</evidence>
<dbReference type="CDD" id="cd14066">
    <property type="entry name" value="STKc_IRAK"/>
    <property type="match status" value="1"/>
</dbReference>
<evidence type="ECO:0000256" key="17">
    <source>
        <dbReference type="ARBA" id="ARBA00048679"/>
    </source>
</evidence>
<dbReference type="InterPro" id="IPR000719">
    <property type="entry name" value="Prot_kinase_dom"/>
</dbReference>
<feature type="transmembrane region" description="Helical" evidence="19">
    <location>
        <begin position="512"/>
        <end position="532"/>
    </location>
</feature>
<dbReference type="Gene3D" id="3.80.10.10">
    <property type="entry name" value="Ribonuclease Inhibitor"/>
    <property type="match status" value="1"/>
</dbReference>
<keyword evidence="22" id="KW-1185">Reference proteome</keyword>
<reference evidence="21 22" key="1">
    <citation type="journal article" date="2023" name="G3 (Bethesda)">
        <title>A haplotype-resolved chromosome-scale genome for Quercus rubra L. provides insights into the genetics of adaptive traits for red oak species.</title>
        <authorList>
            <person name="Kapoor B."/>
            <person name="Jenkins J."/>
            <person name="Schmutz J."/>
            <person name="Zhebentyayeva T."/>
            <person name="Kuelheim C."/>
            <person name="Coggeshall M."/>
            <person name="Heim C."/>
            <person name="Lasky J.R."/>
            <person name="Leites L."/>
            <person name="Islam-Faridi N."/>
            <person name="Romero-Severson J."/>
            <person name="DeLeo V.L."/>
            <person name="Lucas S.M."/>
            <person name="Lazic D."/>
            <person name="Gailing O."/>
            <person name="Carlson J."/>
            <person name="Staton M."/>
        </authorList>
    </citation>
    <scope>NUCLEOTIDE SEQUENCE [LARGE SCALE GENOMIC DNA]</scope>
    <source>
        <strain evidence="21">Pseudo-F2</strain>
    </source>
</reference>
<evidence type="ECO:0000256" key="1">
    <source>
        <dbReference type="ARBA" id="ARBA00004167"/>
    </source>
</evidence>
<keyword evidence="15" id="KW-0675">Receptor</keyword>
<evidence type="ECO:0000256" key="14">
    <source>
        <dbReference type="ARBA" id="ARBA00023136"/>
    </source>
</evidence>
<comment type="caution">
    <text evidence="21">The sequence shown here is derived from an EMBL/GenBank/DDBJ whole genome shotgun (WGS) entry which is preliminary data.</text>
</comment>
<feature type="domain" description="Protein kinase" evidence="20">
    <location>
        <begin position="572"/>
        <end position="843"/>
    </location>
</feature>
<proteinExistence type="predicted"/>
<protein>
    <recommendedName>
        <fullName evidence="2">non-specific serine/threonine protein kinase</fullName>
        <ecNumber evidence="2">2.7.11.1</ecNumber>
    </recommendedName>
</protein>
<dbReference type="FunFam" id="3.30.200.20:FF:000394">
    <property type="entry name" value="Leucine-rich repeat receptor-like protein kinase"/>
    <property type="match status" value="1"/>
</dbReference>
<evidence type="ECO:0000256" key="4">
    <source>
        <dbReference type="ARBA" id="ARBA00022553"/>
    </source>
</evidence>
<keyword evidence="11" id="KW-0418">Kinase</keyword>
<evidence type="ECO:0000256" key="6">
    <source>
        <dbReference type="ARBA" id="ARBA00022679"/>
    </source>
</evidence>
<dbReference type="Pfam" id="PF07714">
    <property type="entry name" value="PK_Tyr_Ser-Thr"/>
    <property type="match status" value="1"/>
</dbReference>
<evidence type="ECO:0000256" key="15">
    <source>
        <dbReference type="ARBA" id="ARBA00023170"/>
    </source>
</evidence>
<evidence type="ECO:0000313" key="22">
    <source>
        <dbReference type="Proteomes" id="UP001324115"/>
    </source>
</evidence>
<keyword evidence="4" id="KW-0597">Phosphoprotein</keyword>
<comment type="catalytic activity">
    <reaction evidence="16">
        <text>L-threonyl-[protein] + ATP = O-phospho-L-threonyl-[protein] + ADP + H(+)</text>
        <dbReference type="Rhea" id="RHEA:46608"/>
        <dbReference type="Rhea" id="RHEA-COMP:11060"/>
        <dbReference type="Rhea" id="RHEA-COMP:11605"/>
        <dbReference type="ChEBI" id="CHEBI:15378"/>
        <dbReference type="ChEBI" id="CHEBI:30013"/>
        <dbReference type="ChEBI" id="CHEBI:30616"/>
        <dbReference type="ChEBI" id="CHEBI:61977"/>
        <dbReference type="ChEBI" id="CHEBI:456216"/>
        <dbReference type="EC" id="2.7.11.1"/>
    </reaction>
</comment>
<dbReference type="EMBL" id="JAXUIC010000005">
    <property type="protein sequence ID" value="KAK4590901.1"/>
    <property type="molecule type" value="Genomic_DNA"/>
</dbReference>
<evidence type="ECO:0000256" key="16">
    <source>
        <dbReference type="ARBA" id="ARBA00047899"/>
    </source>
</evidence>
<dbReference type="Gene3D" id="3.30.200.20">
    <property type="entry name" value="Phosphorylase Kinase, domain 1"/>
    <property type="match status" value="1"/>
</dbReference>
<accession>A0AAN7FGP4</accession>
<evidence type="ECO:0000256" key="19">
    <source>
        <dbReference type="SAM" id="Phobius"/>
    </source>
</evidence>
<dbReference type="SUPFAM" id="SSF52058">
    <property type="entry name" value="L domain-like"/>
    <property type="match status" value="1"/>
</dbReference>
<dbReference type="InterPro" id="IPR001245">
    <property type="entry name" value="Ser-Thr/Tyr_kinase_cat_dom"/>
</dbReference>
<evidence type="ECO:0000256" key="18">
    <source>
        <dbReference type="PROSITE-ProRule" id="PRU10141"/>
    </source>
</evidence>
<dbReference type="GO" id="GO:0004674">
    <property type="term" value="F:protein serine/threonine kinase activity"/>
    <property type="evidence" value="ECO:0007669"/>
    <property type="project" value="UniProtKB-KW"/>
</dbReference>
<feature type="binding site" evidence="18">
    <location>
        <position position="599"/>
    </location>
    <ligand>
        <name>ATP</name>
        <dbReference type="ChEBI" id="CHEBI:30616"/>
    </ligand>
</feature>
<dbReference type="PANTHER" id="PTHR45631:SF202">
    <property type="entry name" value="SENESCENCE-INDUCED RECEPTOR-LIKE SERINE_THREONINE-PROTEIN KINASE"/>
    <property type="match status" value="1"/>
</dbReference>
<keyword evidence="7 19" id="KW-0812">Transmembrane</keyword>
<dbReference type="FunFam" id="1.10.510.10:FF:000146">
    <property type="entry name" value="LRR receptor-like serine/threonine-protein kinase IOS1"/>
    <property type="match status" value="1"/>
</dbReference>
<evidence type="ECO:0000256" key="2">
    <source>
        <dbReference type="ARBA" id="ARBA00012513"/>
    </source>
</evidence>
<gene>
    <name evidence="21" type="ORF">RGQ29_021194</name>
</gene>
<keyword evidence="12 18" id="KW-0067">ATP-binding</keyword>
<evidence type="ECO:0000256" key="7">
    <source>
        <dbReference type="ARBA" id="ARBA00022692"/>
    </source>
</evidence>
<dbReference type="AlphaFoldDB" id="A0AAN7FGP4"/>
<keyword evidence="10 18" id="KW-0547">Nucleotide-binding</keyword>
<keyword evidence="13 19" id="KW-1133">Transmembrane helix</keyword>
<dbReference type="SUPFAM" id="SSF56112">
    <property type="entry name" value="Protein kinase-like (PK-like)"/>
    <property type="match status" value="1"/>
</dbReference>
<keyword evidence="8" id="KW-0732">Signal</keyword>
<evidence type="ECO:0000256" key="12">
    <source>
        <dbReference type="ARBA" id="ARBA00022840"/>
    </source>
</evidence>
<dbReference type="PROSITE" id="PS50011">
    <property type="entry name" value="PROTEIN_KINASE_DOM"/>
    <property type="match status" value="1"/>
</dbReference>
<evidence type="ECO:0000256" key="9">
    <source>
        <dbReference type="ARBA" id="ARBA00022737"/>
    </source>
</evidence>
<dbReference type="PANTHER" id="PTHR45631">
    <property type="entry name" value="OS07G0107800 PROTEIN-RELATED"/>
    <property type="match status" value="1"/>
</dbReference>
<comment type="subcellular location">
    <subcellularLocation>
        <location evidence="1">Membrane</location>
        <topology evidence="1">Single-pass membrane protein</topology>
    </subcellularLocation>
</comment>
<keyword evidence="6" id="KW-0808">Transferase</keyword>
<dbReference type="GO" id="GO:0016020">
    <property type="term" value="C:membrane"/>
    <property type="evidence" value="ECO:0007669"/>
    <property type="project" value="UniProtKB-SubCell"/>
</dbReference>
<dbReference type="FunFam" id="3.80.10.10:FF:000129">
    <property type="entry name" value="Leucine-rich repeat receptor-like kinase"/>
    <property type="match status" value="1"/>
</dbReference>
<evidence type="ECO:0000256" key="3">
    <source>
        <dbReference type="ARBA" id="ARBA00022527"/>
    </source>
</evidence>
<dbReference type="Gene3D" id="1.10.510.10">
    <property type="entry name" value="Transferase(Phosphotransferase) domain 1"/>
    <property type="match status" value="1"/>
</dbReference>
<evidence type="ECO:0000256" key="13">
    <source>
        <dbReference type="ARBA" id="ARBA00022989"/>
    </source>
</evidence>
<keyword evidence="9" id="KW-0677">Repeat</keyword>